<evidence type="ECO:0000313" key="1">
    <source>
        <dbReference type="EMBL" id="SNY58918.1"/>
    </source>
</evidence>
<sequence length="433" mass="48635">MSNKTLIPALKAKVGDWNYYICVMKYAQVAKECSFAYELGGNPELNELLQRGISDRTQGIVEYLIKSEHRFLGSLIVAAWGGHPNYIPVKMDESDDLIKGLDSGFGVLTFDGSQQYFALDGQHRLRAIKDAIKRKPELGNEEISVILVSHFNTPEGQERTRRLFSNINKNAKSTTSTENIVLDEDDGYAVINRRLINEHTILSDNGVVSIYRRQNSEGGLSISTSVSNSDRKAITSIKQLYEMVKALSVGTGIDGHNINIRPTDDDLERSYNQISERITKLFEACGDVLSLSQKDDIRVFRKNKIDSGKEHAFLKGVIQRVVTDVISQLIREGRITWEQAFDKLSKLDWNVKSSPWNCVCNISENPSEASKMLTSRDFTALLEDMLKVHIAPKTRADIKKARKAFLDLRGFHYPVSEDVLSVNLEQQASSIGS</sequence>
<dbReference type="EMBL" id="OBEB01000008">
    <property type="protein sequence ID" value="SNY58918.1"/>
    <property type="molecule type" value="Genomic_DNA"/>
</dbReference>
<protein>
    <submittedName>
        <fullName evidence="1">DGQHR domain-containing protein</fullName>
    </submittedName>
</protein>
<keyword evidence="2" id="KW-1185">Reference proteome</keyword>
<dbReference type="OrthoDB" id="3524978at2"/>
<organism evidence="1 2">
    <name type="scientific">Arsukibacterium tuosuense</name>
    <dbReference type="NCBI Taxonomy" id="1323745"/>
    <lineage>
        <taxon>Bacteria</taxon>
        <taxon>Pseudomonadati</taxon>
        <taxon>Pseudomonadota</taxon>
        <taxon>Gammaproteobacteria</taxon>
        <taxon>Chromatiales</taxon>
        <taxon>Chromatiaceae</taxon>
        <taxon>Arsukibacterium</taxon>
    </lineage>
</organism>
<dbReference type="Proteomes" id="UP000219353">
    <property type="component" value="Unassembled WGS sequence"/>
</dbReference>
<dbReference type="RefSeq" id="WP_097112692.1">
    <property type="nucleotide sequence ID" value="NZ_OBEB01000008.1"/>
</dbReference>
<dbReference type="CDD" id="cd16414">
    <property type="entry name" value="dndB_like"/>
    <property type="match status" value="1"/>
</dbReference>
<dbReference type="InterPro" id="IPR017642">
    <property type="entry name" value="DNA_S_mod_DndB"/>
</dbReference>
<proteinExistence type="predicted"/>
<reference evidence="2" key="1">
    <citation type="submission" date="2017-09" db="EMBL/GenBank/DDBJ databases">
        <authorList>
            <person name="Varghese N."/>
            <person name="Submissions S."/>
        </authorList>
    </citation>
    <scope>NUCLEOTIDE SEQUENCE [LARGE SCALE GENOMIC DNA]</scope>
    <source>
        <strain evidence="2">CGMCC 1.12461</strain>
    </source>
</reference>
<dbReference type="NCBIfam" id="TIGR03187">
    <property type="entry name" value="DGQHR"/>
    <property type="match status" value="1"/>
</dbReference>
<dbReference type="AlphaFoldDB" id="A0A285JF71"/>
<name>A0A285JF71_9GAMM</name>
<evidence type="ECO:0000313" key="2">
    <source>
        <dbReference type="Proteomes" id="UP000219353"/>
    </source>
</evidence>
<dbReference type="InterPro" id="IPR017601">
    <property type="entry name" value="DGQHR-contain_dom"/>
</dbReference>
<gene>
    <name evidence="1" type="ORF">SAMN06297280_3517</name>
</gene>
<dbReference type="Pfam" id="PF14072">
    <property type="entry name" value="DndB"/>
    <property type="match status" value="1"/>
</dbReference>
<accession>A0A285JF71</accession>